<dbReference type="EMBL" id="QPFP01000115">
    <property type="protein sequence ID" value="TEB21302.1"/>
    <property type="molecule type" value="Genomic_DNA"/>
</dbReference>
<feature type="region of interest" description="Disordered" evidence="1">
    <location>
        <begin position="584"/>
        <end position="611"/>
    </location>
</feature>
<dbReference type="OrthoDB" id="2687259at2759"/>
<protein>
    <submittedName>
        <fullName evidence="2">Uncharacterized protein</fullName>
    </submittedName>
</protein>
<organism evidence="2 3">
    <name type="scientific">Coprinellus micaceus</name>
    <name type="common">Glistening ink-cap mushroom</name>
    <name type="synonym">Coprinus micaceus</name>
    <dbReference type="NCBI Taxonomy" id="71717"/>
    <lineage>
        <taxon>Eukaryota</taxon>
        <taxon>Fungi</taxon>
        <taxon>Dikarya</taxon>
        <taxon>Basidiomycota</taxon>
        <taxon>Agaricomycotina</taxon>
        <taxon>Agaricomycetes</taxon>
        <taxon>Agaricomycetidae</taxon>
        <taxon>Agaricales</taxon>
        <taxon>Agaricineae</taxon>
        <taxon>Psathyrellaceae</taxon>
        <taxon>Coprinellus</taxon>
    </lineage>
</organism>
<comment type="caution">
    <text evidence="2">The sequence shown here is derived from an EMBL/GenBank/DDBJ whole genome shotgun (WGS) entry which is preliminary data.</text>
</comment>
<proteinExistence type="predicted"/>
<feature type="region of interest" description="Disordered" evidence="1">
    <location>
        <begin position="485"/>
        <end position="507"/>
    </location>
</feature>
<gene>
    <name evidence="2" type="ORF">FA13DRAFT_1643041</name>
</gene>
<accession>A0A4Y7SHR7</accession>
<feature type="compositionally biased region" description="Basic and acidic residues" evidence="1">
    <location>
        <begin position="485"/>
        <end position="497"/>
    </location>
</feature>
<sequence>WIKDDGWKTTPISIDVPFHKYQPNTGVHKYFAGNFRHRSIMSVIKEKIANDDDIRRFHYQPYKAVWKRDSASPEVELYGELYSSRAFREANEQVQGLPSTKLNEGLERVVVSLMFWSDGTQLTSFGGSTLWPCYMFFGNESKYRRCQPSELLGHQIAYFIKLSDTFKDYLKDLNSGKVPSDALFSHCVRELFQGQWAVLLDDELIDAMKNGIVLTCPDDKLRCFYPRVFTYSADYPEKILIAGIRNNGGCPCHRCTIKKENLANLGTPTDTEHRDQIRSEGEQWNKVAEARAIIVAGYAVDTDQIEAKLKPQSLVPTVSTLSSRLSPMGFRLLPALVVDLLHEFEIGVWKNLFIHLIRLLDAFTQRNSSTLTAELDTRYWATPTFGRDTIRKSNANASEMKRKAARDYEDLLQCAIPAFEGLLPEPHNTALMKLLYVCAQWHALAKLQLHHDLTLDFLDYITVQLGAHMRRFSRDTCETTATRELRKEAEARARREGSGTGKGTATRKPRKLGVFTTKFHVLGDYSTVIRRYGTTDSYSTETGELCHRLPKAWFERTDGKDYEVQLSEIERRQARLALIRSKLGRSAASPPPGPISAAASDNLDPTSAEPRYSIGATQNSPIDLFDFAPNPSIRFVDPYLKDAIPRLKQHLLPHILQRLGFDPAKATEKCDWVNVVLQNGRLFSHKIMRINYTTYDVRHEQDVVHVDTPQCNVMLLNTDMPKTPTQIAHWHPYTYIRVIGIFHANVSYIGQLPNGTTSYSPHRIDFCWGHWYEFNRAMDEFALERTSPYPLNSPQALRFFDPADILRGVHLIPQFSLKPMNTGLPSRTRWGNKQQPLWNTYFINRFADRDLFMRYQYRMSVGHVYMHTNIQFPPLVPIPSIPPDFDYGTKPSGAGSSQTHPARTVILPLADSGDASPNANGMLGITQAGVGINGVRGAGPAEAGLDNGPDLRREQGYFDGGCGDEEDDNAVGEDIRSSYEDELDDEELMAHDDMYGTQIDPY</sequence>
<evidence type="ECO:0000256" key="1">
    <source>
        <dbReference type="SAM" id="MobiDB-lite"/>
    </source>
</evidence>
<keyword evidence="3" id="KW-1185">Reference proteome</keyword>
<dbReference type="InterPro" id="IPR041078">
    <property type="entry name" value="Plavaka"/>
</dbReference>
<dbReference type="AlphaFoldDB" id="A0A4Y7SHR7"/>
<evidence type="ECO:0000313" key="2">
    <source>
        <dbReference type="EMBL" id="TEB21302.1"/>
    </source>
</evidence>
<feature type="non-terminal residue" evidence="2">
    <location>
        <position position="1"/>
    </location>
</feature>
<dbReference type="Proteomes" id="UP000298030">
    <property type="component" value="Unassembled WGS sequence"/>
</dbReference>
<reference evidence="2 3" key="1">
    <citation type="journal article" date="2019" name="Nat. Ecol. Evol.">
        <title>Megaphylogeny resolves global patterns of mushroom evolution.</title>
        <authorList>
            <person name="Varga T."/>
            <person name="Krizsan K."/>
            <person name="Foldi C."/>
            <person name="Dima B."/>
            <person name="Sanchez-Garcia M."/>
            <person name="Sanchez-Ramirez S."/>
            <person name="Szollosi G.J."/>
            <person name="Szarkandi J.G."/>
            <person name="Papp V."/>
            <person name="Albert L."/>
            <person name="Andreopoulos W."/>
            <person name="Angelini C."/>
            <person name="Antonin V."/>
            <person name="Barry K.W."/>
            <person name="Bougher N.L."/>
            <person name="Buchanan P."/>
            <person name="Buyck B."/>
            <person name="Bense V."/>
            <person name="Catcheside P."/>
            <person name="Chovatia M."/>
            <person name="Cooper J."/>
            <person name="Damon W."/>
            <person name="Desjardin D."/>
            <person name="Finy P."/>
            <person name="Geml J."/>
            <person name="Haridas S."/>
            <person name="Hughes K."/>
            <person name="Justo A."/>
            <person name="Karasinski D."/>
            <person name="Kautmanova I."/>
            <person name="Kiss B."/>
            <person name="Kocsube S."/>
            <person name="Kotiranta H."/>
            <person name="LaButti K.M."/>
            <person name="Lechner B.E."/>
            <person name="Liimatainen K."/>
            <person name="Lipzen A."/>
            <person name="Lukacs Z."/>
            <person name="Mihaltcheva S."/>
            <person name="Morgado L.N."/>
            <person name="Niskanen T."/>
            <person name="Noordeloos M.E."/>
            <person name="Ohm R.A."/>
            <person name="Ortiz-Santana B."/>
            <person name="Ovrebo C."/>
            <person name="Racz N."/>
            <person name="Riley R."/>
            <person name="Savchenko A."/>
            <person name="Shiryaev A."/>
            <person name="Soop K."/>
            <person name="Spirin V."/>
            <person name="Szebenyi C."/>
            <person name="Tomsovsky M."/>
            <person name="Tulloss R.E."/>
            <person name="Uehling J."/>
            <person name="Grigoriev I.V."/>
            <person name="Vagvolgyi C."/>
            <person name="Papp T."/>
            <person name="Martin F.M."/>
            <person name="Miettinen O."/>
            <person name="Hibbett D.S."/>
            <person name="Nagy L.G."/>
        </authorList>
    </citation>
    <scope>NUCLEOTIDE SEQUENCE [LARGE SCALE GENOMIC DNA]</scope>
    <source>
        <strain evidence="2 3">FP101781</strain>
    </source>
</reference>
<dbReference type="Pfam" id="PF18759">
    <property type="entry name" value="Plavaka"/>
    <property type="match status" value="1"/>
</dbReference>
<name>A0A4Y7SHR7_COPMI</name>
<evidence type="ECO:0000313" key="3">
    <source>
        <dbReference type="Proteomes" id="UP000298030"/>
    </source>
</evidence>